<feature type="chain" id="PRO_5024286807" evidence="1">
    <location>
        <begin position="19"/>
        <end position="96"/>
    </location>
</feature>
<accession>A0A5N6QQV7</accession>
<dbReference type="AlphaFoldDB" id="A0A5N6QQV7"/>
<dbReference type="EMBL" id="CM017322">
    <property type="protein sequence ID" value="KAE8009196.1"/>
    <property type="molecule type" value="Genomic_DNA"/>
</dbReference>
<keyword evidence="3" id="KW-1185">Reference proteome</keyword>
<reference evidence="2 3" key="1">
    <citation type="submission" date="2019-06" db="EMBL/GenBank/DDBJ databases">
        <title>A chromosomal-level reference genome of Carpinus fangiana (Coryloideae, Betulaceae).</title>
        <authorList>
            <person name="Yang X."/>
            <person name="Wang Z."/>
            <person name="Zhang L."/>
            <person name="Hao G."/>
            <person name="Liu J."/>
            <person name="Yang Y."/>
        </authorList>
    </citation>
    <scope>NUCLEOTIDE SEQUENCE [LARGE SCALE GENOMIC DNA]</scope>
    <source>
        <strain evidence="2">Cfa_2016G</strain>
        <tissue evidence="2">Leaf</tissue>
    </source>
</reference>
<feature type="signal peptide" evidence="1">
    <location>
        <begin position="1"/>
        <end position="18"/>
    </location>
</feature>
<name>A0A5N6QQV7_9ROSI</name>
<keyword evidence="1" id="KW-0732">Signal</keyword>
<evidence type="ECO:0000313" key="3">
    <source>
        <dbReference type="Proteomes" id="UP000327013"/>
    </source>
</evidence>
<sequence>MLTLVACLVFLVCEVILCRIWLVEQRKETDDAASMFAFAFVSIPSTDLEIGFRSQKKSARNTFRDRFHVCIGIAEWAVNLSDLQEKKFEVTSQIFS</sequence>
<evidence type="ECO:0000256" key="1">
    <source>
        <dbReference type="SAM" id="SignalP"/>
    </source>
</evidence>
<organism evidence="2 3">
    <name type="scientific">Carpinus fangiana</name>
    <dbReference type="NCBI Taxonomy" id="176857"/>
    <lineage>
        <taxon>Eukaryota</taxon>
        <taxon>Viridiplantae</taxon>
        <taxon>Streptophyta</taxon>
        <taxon>Embryophyta</taxon>
        <taxon>Tracheophyta</taxon>
        <taxon>Spermatophyta</taxon>
        <taxon>Magnoliopsida</taxon>
        <taxon>eudicotyledons</taxon>
        <taxon>Gunneridae</taxon>
        <taxon>Pentapetalae</taxon>
        <taxon>rosids</taxon>
        <taxon>fabids</taxon>
        <taxon>Fagales</taxon>
        <taxon>Betulaceae</taxon>
        <taxon>Carpinus</taxon>
    </lineage>
</organism>
<gene>
    <name evidence="2" type="ORF">FH972_005645</name>
</gene>
<proteinExistence type="predicted"/>
<dbReference type="Proteomes" id="UP000327013">
    <property type="component" value="Chromosome 2"/>
</dbReference>
<evidence type="ECO:0000313" key="2">
    <source>
        <dbReference type="EMBL" id="KAE8009196.1"/>
    </source>
</evidence>
<protein>
    <submittedName>
        <fullName evidence="2">Uncharacterized protein</fullName>
    </submittedName>
</protein>